<proteinExistence type="predicted"/>
<accession>A0A8D8C6U9</accession>
<evidence type="ECO:0000313" key="1">
    <source>
        <dbReference type="EMBL" id="CAG6487204.1"/>
    </source>
</evidence>
<dbReference type="EMBL" id="HBUE01106352">
    <property type="protein sequence ID" value="CAG6487204.1"/>
    <property type="molecule type" value="Transcribed_RNA"/>
</dbReference>
<protein>
    <submittedName>
        <fullName evidence="1">(northern house mosquito) hypothetical protein</fullName>
    </submittedName>
</protein>
<name>A0A8D8C6U9_CULPI</name>
<organism evidence="1">
    <name type="scientific">Culex pipiens</name>
    <name type="common">House mosquito</name>
    <dbReference type="NCBI Taxonomy" id="7175"/>
    <lineage>
        <taxon>Eukaryota</taxon>
        <taxon>Metazoa</taxon>
        <taxon>Ecdysozoa</taxon>
        <taxon>Arthropoda</taxon>
        <taxon>Hexapoda</taxon>
        <taxon>Insecta</taxon>
        <taxon>Pterygota</taxon>
        <taxon>Neoptera</taxon>
        <taxon>Endopterygota</taxon>
        <taxon>Diptera</taxon>
        <taxon>Nematocera</taxon>
        <taxon>Culicoidea</taxon>
        <taxon>Culicidae</taxon>
        <taxon>Culicinae</taxon>
        <taxon>Culicini</taxon>
        <taxon>Culex</taxon>
        <taxon>Culex</taxon>
    </lineage>
</organism>
<reference evidence="1" key="1">
    <citation type="submission" date="2021-05" db="EMBL/GenBank/DDBJ databases">
        <authorList>
            <person name="Alioto T."/>
            <person name="Alioto T."/>
            <person name="Gomez Garrido J."/>
        </authorList>
    </citation>
    <scope>NUCLEOTIDE SEQUENCE</scope>
</reference>
<sequence length="165" mass="18422">MSSQHEYDSGTSCTSTLGTTVTLLIPISSPSLSSFKPIILRNFRSDSRQSVLKSSTSCNWSRHVAQQLCGNLESSAWISISDTRQKASARGRGLFRSLNIRTMALLSKGLAQTRHREWTPLMEVIVGDRFRTGCLPRKAVCCLSKQHFVVHVYGDLPKCYARIPF</sequence>
<dbReference type="AlphaFoldDB" id="A0A8D8C6U9"/>